<dbReference type="Pfam" id="PF02423">
    <property type="entry name" value="OCD_Mu_crystall"/>
    <property type="match status" value="1"/>
</dbReference>
<dbReference type="PANTHER" id="PTHR13812">
    <property type="entry name" value="KETIMINE REDUCTASE MU-CRYSTALLIN"/>
    <property type="match status" value="1"/>
</dbReference>
<dbReference type="GO" id="GO:0047127">
    <property type="term" value="F:thiomorpholine-carboxylate dehydrogenase activity"/>
    <property type="evidence" value="ECO:0007669"/>
    <property type="project" value="UniProtKB-EC"/>
</dbReference>
<organism evidence="18 19">
    <name type="scientific">Sitophilus oryzae</name>
    <name type="common">Rice weevil</name>
    <name type="synonym">Curculio oryzae</name>
    <dbReference type="NCBI Taxonomy" id="7048"/>
    <lineage>
        <taxon>Eukaryota</taxon>
        <taxon>Metazoa</taxon>
        <taxon>Ecdysozoa</taxon>
        <taxon>Arthropoda</taxon>
        <taxon>Hexapoda</taxon>
        <taxon>Insecta</taxon>
        <taxon>Pterygota</taxon>
        <taxon>Neoptera</taxon>
        <taxon>Endopterygota</taxon>
        <taxon>Coleoptera</taxon>
        <taxon>Polyphaga</taxon>
        <taxon>Cucujiformia</taxon>
        <taxon>Curculionidae</taxon>
        <taxon>Dryophthorinae</taxon>
        <taxon>Sitophilus</taxon>
    </lineage>
</organism>
<evidence type="ECO:0000256" key="6">
    <source>
        <dbReference type="ARBA" id="ARBA00093197"/>
    </source>
</evidence>
<dbReference type="PIRSF" id="PIRSF001439">
    <property type="entry name" value="CryM"/>
    <property type="match status" value="1"/>
</dbReference>
<dbReference type="InterPro" id="IPR036291">
    <property type="entry name" value="NAD(P)-bd_dom_sf"/>
</dbReference>
<evidence type="ECO:0000256" key="3">
    <source>
        <dbReference type="ARBA" id="ARBA00015173"/>
    </source>
</evidence>
<dbReference type="SUPFAM" id="SSF51735">
    <property type="entry name" value="NAD(P)-binding Rossmann-fold domains"/>
    <property type="match status" value="1"/>
</dbReference>
<dbReference type="GO" id="GO:0042562">
    <property type="term" value="F:hormone binding"/>
    <property type="evidence" value="ECO:0007669"/>
    <property type="project" value="TreeGrafter"/>
</dbReference>
<dbReference type="OrthoDB" id="41492at2759"/>
<name>A0A6J2YMZ0_SITOR</name>
<comment type="catalytic activity">
    <reaction evidence="5">
        <text>L-pipecolate + NAD(+) = Delta(1)-piperideine-2-carboxylate + NADH + H(+)</text>
        <dbReference type="Rhea" id="RHEA:30807"/>
        <dbReference type="ChEBI" id="CHEBI:15378"/>
        <dbReference type="ChEBI" id="CHEBI:57540"/>
        <dbReference type="ChEBI" id="CHEBI:57945"/>
        <dbReference type="ChEBI" id="CHEBI:61185"/>
        <dbReference type="ChEBI" id="CHEBI:77631"/>
        <dbReference type="EC" id="1.5.1.1"/>
    </reaction>
    <physiologicalReaction direction="right-to-left" evidence="5">
        <dbReference type="Rhea" id="RHEA:30809"/>
    </physiologicalReaction>
</comment>
<proteinExistence type="inferred from homology"/>
<evidence type="ECO:0000313" key="19">
    <source>
        <dbReference type="RefSeq" id="XP_030764589.1"/>
    </source>
</evidence>
<dbReference type="GeneID" id="115888864"/>
<evidence type="ECO:0000313" key="18">
    <source>
        <dbReference type="Proteomes" id="UP000504635"/>
    </source>
</evidence>
<gene>
    <name evidence="19" type="primary">LOC115888864</name>
</gene>
<dbReference type="RefSeq" id="XP_030764589.1">
    <property type="nucleotide sequence ID" value="XM_030908729.1"/>
</dbReference>
<comment type="catalytic activity">
    <reaction evidence="12">
        <text>(3R)-1,4-thiomorpholine-3-carboxylate + NADP(+) = 3,4-dehydrothiomorpholine-3-carboxylate + NADPH + 2 H(+)</text>
        <dbReference type="Rhea" id="RHEA:12500"/>
        <dbReference type="ChEBI" id="CHEBI:15378"/>
        <dbReference type="ChEBI" id="CHEBI:57783"/>
        <dbReference type="ChEBI" id="CHEBI:58349"/>
        <dbReference type="ChEBI" id="CHEBI:58517"/>
        <dbReference type="ChEBI" id="CHEBI:176873"/>
        <dbReference type="EC" id="1.5.1.25"/>
    </reaction>
    <physiologicalReaction direction="right-to-left" evidence="12">
        <dbReference type="Rhea" id="RHEA:12502"/>
    </physiologicalReaction>
</comment>
<comment type="catalytic activity">
    <reaction evidence="13">
        <text>L-proline + NAD(+) = 1-pyrroline-2-carboxylate + NADH + H(+)</text>
        <dbReference type="Rhea" id="RHEA:20321"/>
        <dbReference type="ChEBI" id="CHEBI:15378"/>
        <dbReference type="ChEBI" id="CHEBI:39785"/>
        <dbReference type="ChEBI" id="CHEBI:57540"/>
        <dbReference type="ChEBI" id="CHEBI:57945"/>
        <dbReference type="ChEBI" id="CHEBI:60039"/>
        <dbReference type="EC" id="1.5.1.1"/>
    </reaction>
    <physiologicalReaction direction="right-to-left" evidence="13">
        <dbReference type="Rhea" id="RHEA:20323"/>
    </physiologicalReaction>
</comment>
<comment type="similarity">
    <text evidence="1">Belongs to the ornithine cyclodeaminase/mu-crystallin family.</text>
</comment>
<comment type="catalytic activity">
    <reaction evidence="9">
        <text>(S)-cystathionine ketimine + NADPH + 2 H(+) = (3R,5S)-2,3,5,6,7-pentahydro-1,4-thiazepine-3,5-dicarboxylate + NADP(+)</text>
        <dbReference type="Rhea" id="RHEA:68036"/>
        <dbReference type="ChEBI" id="CHEBI:15378"/>
        <dbReference type="ChEBI" id="CHEBI:57783"/>
        <dbReference type="ChEBI" id="CHEBI:58349"/>
        <dbReference type="ChEBI" id="CHEBI:176808"/>
        <dbReference type="ChEBI" id="CHEBI:176810"/>
    </reaction>
    <physiologicalReaction direction="left-to-right" evidence="9">
        <dbReference type="Rhea" id="RHEA:68037"/>
    </physiologicalReaction>
</comment>
<protein>
    <recommendedName>
        <fullName evidence="3">Ketimine reductase mu-crystallin</fullName>
        <ecNumber evidence="16">1.5.1.1</ecNumber>
        <ecNumber evidence="2">1.5.1.25</ecNumber>
    </recommendedName>
    <alternativeName>
        <fullName evidence="17">1-piperideine-2-carboxylate/1-pyrroline-2-carboxylate reductase</fullName>
    </alternativeName>
    <alternativeName>
        <fullName evidence="4">NADP-regulated thyroid-hormone-binding protein</fullName>
    </alternativeName>
</protein>
<comment type="catalytic activity">
    <reaction evidence="7">
        <text>L-proline + NADP(+) = 1-pyrroline-2-carboxylate + NADPH + H(+)</text>
        <dbReference type="Rhea" id="RHEA:20317"/>
        <dbReference type="ChEBI" id="CHEBI:15378"/>
        <dbReference type="ChEBI" id="CHEBI:39785"/>
        <dbReference type="ChEBI" id="CHEBI:57783"/>
        <dbReference type="ChEBI" id="CHEBI:58349"/>
        <dbReference type="ChEBI" id="CHEBI:60039"/>
        <dbReference type="EC" id="1.5.1.1"/>
    </reaction>
    <physiologicalReaction direction="right-to-left" evidence="7">
        <dbReference type="Rhea" id="RHEA:20319"/>
    </physiologicalReaction>
</comment>
<evidence type="ECO:0000256" key="17">
    <source>
        <dbReference type="ARBA" id="ARBA00093650"/>
    </source>
</evidence>
<evidence type="ECO:0000256" key="1">
    <source>
        <dbReference type="ARBA" id="ARBA00008903"/>
    </source>
</evidence>
<dbReference type="GO" id="GO:0005737">
    <property type="term" value="C:cytoplasm"/>
    <property type="evidence" value="ECO:0007669"/>
    <property type="project" value="TreeGrafter"/>
</dbReference>
<dbReference type="FunCoup" id="A0A6J2YMZ0">
    <property type="interactions" value="10"/>
</dbReference>
<dbReference type="InterPro" id="IPR003462">
    <property type="entry name" value="ODC_Mu_crystall"/>
</dbReference>
<dbReference type="AlphaFoldDB" id="A0A6J2YMZ0"/>
<dbReference type="EC" id="1.5.1.25" evidence="2"/>
<evidence type="ECO:0000256" key="9">
    <source>
        <dbReference type="ARBA" id="ARBA00093227"/>
    </source>
</evidence>
<reference evidence="19" key="1">
    <citation type="submission" date="2025-08" db="UniProtKB">
        <authorList>
            <consortium name="RefSeq"/>
        </authorList>
    </citation>
    <scope>IDENTIFICATION</scope>
    <source>
        <tissue evidence="19">Gonads</tissue>
    </source>
</reference>
<comment type="catalytic activity">
    <reaction evidence="14">
        <text>L-pipecolate + NADP(+) = Delta(1)-piperideine-2-carboxylate + NADPH + H(+)</text>
        <dbReference type="Rhea" id="RHEA:12524"/>
        <dbReference type="ChEBI" id="CHEBI:15378"/>
        <dbReference type="ChEBI" id="CHEBI:57783"/>
        <dbReference type="ChEBI" id="CHEBI:58349"/>
        <dbReference type="ChEBI" id="CHEBI:61185"/>
        <dbReference type="ChEBI" id="CHEBI:77631"/>
        <dbReference type="EC" id="1.5.1.1"/>
    </reaction>
    <physiologicalReaction direction="right-to-left" evidence="14">
        <dbReference type="Rhea" id="RHEA:12526"/>
    </physiologicalReaction>
</comment>
<dbReference type="InterPro" id="IPR023401">
    <property type="entry name" value="ODC_N"/>
</dbReference>
<evidence type="ECO:0000256" key="8">
    <source>
        <dbReference type="ARBA" id="ARBA00093226"/>
    </source>
</evidence>
<dbReference type="PANTHER" id="PTHR13812:SF19">
    <property type="entry name" value="KETIMINE REDUCTASE MU-CRYSTALLIN"/>
    <property type="match status" value="1"/>
</dbReference>
<sequence>MLYLQEKEIGDILTWPETFEATEAALKSVSQRKVTISSRVFSEIQGTKKWMVTMSGSLEDKKYGAWCCKILTGNPENVDKNLPSFSGSILHFDDSTGILKSVIDGRLISNYRTAAASAVATKYLFKPEQERRQILSVLGLGEQGVSHAEAFYNYFNFDEIRLWNRTSKKAQTLTNNLNKKFQTDKFKFFENNRDCVTDADVIVTATIPSDVPIVKYDWIKSTAHINAVGVSTSSGLELDSEIYKKAKLYVDHKNSAEIELKKLKSLGVDLGTEIGEVVLGQVSQPSPKTLTVFQSLGLVVEDCAMVRMISDKYSNKL</sequence>
<evidence type="ECO:0000256" key="16">
    <source>
        <dbReference type="ARBA" id="ARBA00093598"/>
    </source>
</evidence>
<accession>A0A6J2YMZ0</accession>
<dbReference type="EC" id="1.5.1.1" evidence="16"/>
<dbReference type="Proteomes" id="UP000504635">
    <property type="component" value="Unplaced"/>
</dbReference>
<evidence type="ECO:0000256" key="4">
    <source>
        <dbReference type="ARBA" id="ARBA00033420"/>
    </source>
</evidence>
<evidence type="ECO:0000256" key="7">
    <source>
        <dbReference type="ARBA" id="ARBA00093203"/>
    </source>
</evidence>
<comment type="subunit">
    <text evidence="15">Homodimer. Binds the thyroid hormone triiodothyronine (T3); T3 binding inhibits enzymatic activity.</text>
</comment>
<evidence type="ECO:0000256" key="2">
    <source>
        <dbReference type="ARBA" id="ARBA00012883"/>
    </source>
</evidence>
<dbReference type="Gene3D" id="3.30.1780.10">
    <property type="entry name" value="ornithine cyclodeaminase, domain 1"/>
    <property type="match status" value="1"/>
</dbReference>
<dbReference type="Gene3D" id="3.40.50.720">
    <property type="entry name" value="NAD(P)-binding Rossmann-like Domain"/>
    <property type="match status" value="1"/>
</dbReference>
<dbReference type="InParanoid" id="A0A6J2YMZ0"/>
<comment type="catalytic activity">
    <reaction evidence="8">
        <text>(3R)-1,4-thiomorpholine-3-carboxylate + NAD(+) = 3,4-dehydrothiomorpholine-3-carboxylate + NADH + 2 H(+)</text>
        <dbReference type="Rhea" id="RHEA:12504"/>
        <dbReference type="ChEBI" id="CHEBI:15378"/>
        <dbReference type="ChEBI" id="CHEBI:57540"/>
        <dbReference type="ChEBI" id="CHEBI:57945"/>
        <dbReference type="ChEBI" id="CHEBI:58517"/>
        <dbReference type="ChEBI" id="CHEBI:176873"/>
        <dbReference type="EC" id="1.5.1.25"/>
    </reaction>
    <physiologicalReaction direction="right-to-left" evidence="8">
        <dbReference type="Rhea" id="RHEA:12506"/>
    </physiologicalReaction>
</comment>
<comment type="catalytic activity">
    <reaction evidence="11">
        <text>(S)-cystathionine ketimine + NADH + 2 H(+) = (3R,5S)-2,3,5,6,7-pentahydro-1,4-thiazepine-3,5-dicarboxylate + NAD(+)</text>
        <dbReference type="Rhea" id="RHEA:68032"/>
        <dbReference type="ChEBI" id="CHEBI:15378"/>
        <dbReference type="ChEBI" id="CHEBI:57540"/>
        <dbReference type="ChEBI" id="CHEBI:57945"/>
        <dbReference type="ChEBI" id="CHEBI:176808"/>
        <dbReference type="ChEBI" id="CHEBI:176810"/>
    </reaction>
    <physiologicalReaction direction="left-to-right" evidence="11">
        <dbReference type="Rhea" id="RHEA:68033"/>
    </physiologicalReaction>
</comment>
<comment type="catalytic activity">
    <reaction evidence="6">
        <text>Delta(2)-thiazoline-2-carboxylate + NADPH + 2 H(+) = L-thiazolidine-2-carboxylate + NADP(+)</text>
        <dbReference type="Rhea" id="RHEA:68072"/>
        <dbReference type="ChEBI" id="CHEBI:15378"/>
        <dbReference type="ChEBI" id="CHEBI:57783"/>
        <dbReference type="ChEBI" id="CHEBI:58349"/>
        <dbReference type="ChEBI" id="CHEBI:176895"/>
        <dbReference type="ChEBI" id="CHEBI:176896"/>
    </reaction>
    <physiologicalReaction direction="left-to-right" evidence="6">
        <dbReference type="Rhea" id="RHEA:68073"/>
    </physiologicalReaction>
</comment>
<evidence type="ECO:0000256" key="12">
    <source>
        <dbReference type="ARBA" id="ARBA00093263"/>
    </source>
</evidence>
<evidence type="ECO:0000256" key="5">
    <source>
        <dbReference type="ARBA" id="ARBA00093190"/>
    </source>
</evidence>
<comment type="catalytic activity">
    <reaction evidence="10">
        <text>(R)-lanthionine ketimine + NADPH + 2 H(+) = (3R,5R)-1,4-thiomorpholine-3,5-dicarboxylate + NADP(+)</text>
        <dbReference type="Rhea" id="RHEA:68040"/>
        <dbReference type="ChEBI" id="CHEBI:15378"/>
        <dbReference type="ChEBI" id="CHEBI:57783"/>
        <dbReference type="ChEBI" id="CHEBI:58349"/>
        <dbReference type="ChEBI" id="CHEBI:176891"/>
        <dbReference type="ChEBI" id="CHEBI:176892"/>
    </reaction>
    <physiologicalReaction direction="left-to-right" evidence="10">
        <dbReference type="Rhea" id="RHEA:68041"/>
    </physiologicalReaction>
</comment>
<evidence type="ECO:0000256" key="13">
    <source>
        <dbReference type="ARBA" id="ARBA00093264"/>
    </source>
</evidence>
<dbReference type="GO" id="GO:0050241">
    <property type="term" value="F:pyrroline-2-carboxylate reductase activity"/>
    <property type="evidence" value="ECO:0007669"/>
    <property type="project" value="UniProtKB-EC"/>
</dbReference>
<evidence type="ECO:0000256" key="11">
    <source>
        <dbReference type="ARBA" id="ARBA00093250"/>
    </source>
</evidence>
<dbReference type="KEGG" id="soy:115888864"/>
<evidence type="ECO:0000256" key="10">
    <source>
        <dbReference type="ARBA" id="ARBA00093248"/>
    </source>
</evidence>
<evidence type="ECO:0000256" key="15">
    <source>
        <dbReference type="ARBA" id="ARBA00093567"/>
    </source>
</evidence>
<evidence type="ECO:0000256" key="14">
    <source>
        <dbReference type="ARBA" id="ARBA00093273"/>
    </source>
</evidence>
<keyword evidence="18" id="KW-1185">Reference proteome</keyword>